<dbReference type="AlphaFoldDB" id="R2V892"/>
<dbReference type="OrthoDB" id="2195270at2"/>
<dbReference type="Proteomes" id="UP000014160">
    <property type="component" value="Unassembled WGS sequence"/>
</dbReference>
<evidence type="ECO:0000313" key="4">
    <source>
        <dbReference type="EMBL" id="EOW80785.1"/>
    </source>
</evidence>
<dbReference type="EMBL" id="AJDQ01000012">
    <property type="protein sequence ID" value="EOI53940.1"/>
    <property type="molecule type" value="Genomic_DNA"/>
</dbReference>
<keyword evidence="1" id="KW-0732">Signal</keyword>
<evidence type="ECO:0000256" key="1">
    <source>
        <dbReference type="SAM" id="SignalP"/>
    </source>
</evidence>
<evidence type="ECO:0000259" key="2">
    <source>
        <dbReference type="Pfam" id="PF13731"/>
    </source>
</evidence>
<feature type="signal peptide" evidence="1">
    <location>
        <begin position="1"/>
        <end position="28"/>
    </location>
</feature>
<accession>R2V892</accession>
<feature type="domain" description="WxL" evidence="2">
    <location>
        <begin position="32"/>
        <end position="240"/>
    </location>
</feature>
<evidence type="ECO:0000313" key="5">
    <source>
        <dbReference type="Proteomes" id="UP000013750"/>
    </source>
</evidence>
<dbReference type="Proteomes" id="UP000013750">
    <property type="component" value="Unassembled WGS sequence"/>
</dbReference>
<sequence>MKAKKILVGILSTTLVGGILVSGAAAQAATYGGTSDANAKFKAGEIITPPVTPPVVPPVTPPASDFGLLYTPTEFNFKETQVRSTPGTYSIEIDPTWEIAEPGANPLKKHVGMGDVRGTQAGWKLEAELNAWSTGAVGNITGSEIQIDTTELQEIIDPSLDAPTGIGTIVSTAQAPDITPTSITLAPGTAAVVMSASNTKGQGYWDTGMEDITLEVPATANPIAGETYTSTVDWTLTDAP</sequence>
<dbReference type="Pfam" id="PF13731">
    <property type="entry name" value="WxL"/>
    <property type="match status" value="1"/>
</dbReference>
<keyword evidence="6" id="KW-1185">Reference proteome</keyword>
<dbReference type="PATRIC" id="fig|1158614.3.peg.3886"/>
<gene>
    <name evidence="4" type="ORF">I592_00069</name>
    <name evidence="3" type="ORF">UKC_03893</name>
</gene>
<evidence type="ECO:0000313" key="3">
    <source>
        <dbReference type="EMBL" id="EOI53940.1"/>
    </source>
</evidence>
<dbReference type="eggNOG" id="ENOG502ZSKQ">
    <property type="taxonomic scope" value="Bacteria"/>
</dbReference>
<dbReference type="RefSeq" id="WP_010782221.1">
    <property type="nucleotide sequence ID" value="NZ_ASWH01000001.1"/>
</dbReference>
<reference evidence="4 6" key="2">
    <citation type="submission" date="2013-03" db="EMBL/GenBank/DDBJ databases">
        <title>The Genome Sequence of Enterococcus gilvus ATCC BAA-350 (PacBio/Illumina hybrid assembly).</title>
        <authorList>
            <consortium name="The Broad Institute Genomics Platform"/>
            <consortium name="The Broad Institute Genome Sequencing Center for Infectious Disease"/>
            <person name="Earl A."/>
            <person name="Russ C."/>
            <person name="Gilmore M."/>
            <person name="Surin D."/>
            <person name="Walker B."/>
            <person name="Young S."/>
            <person name="Zeng Q."/>
            <person name="Gargeya S."/>
            <person name="Fitzgerald M."/>
            <person name="Haas B."/>
            <person name="Abouelleil A."/>
            <person name="Allen A.W."/>
            <person name="Alvarado L."/>
            <person name="Arachchi H.M."/>
            <person name="Berlin A.M."/>
            <person name="Chapman S.B."/>
            <person name="Gainer-Dewar J."/>
            <person name="Goldberg J."/>
            <person name="Griggs A."/>
            <person name="Gujja S."/>
            <person name="Hansen M."/>
            <person name="Howarth C."/>
            <person name="Imamovic A."/>
            <person name="Ireland A."/>
            <person name="Larimer J."/>
            <person name="McCowan C."/>
            <person name="Murphy C."/>
            <person name="Pearson M."/>
            <person name="Poon T.W."/>
            <person name="Priest M."/>
            <person name="Roberts A."/>
            <person name="Saif S."/>
            <person name="Shea T."/>
            <person name="Sisk P."/>
            <person name="Sykes S."/>
            <person name="Wortman J."/>
            <person name="Nusbaum C."/>
            <person name="Birren B."/>
        </authorList>
    </citation>
    <scope>NUCLEOTIDE SEQUENCE [LARGE SCALE GENOMIC DNA]</scope>
    <source>
        <strain evidence="4 6">ATCC BAA-350</strain>
    </source>
</reference>
<comment type="caution">
    <text evidence="3">The sequence shown here is derived from an EMBL/GenBank/DDBJ whole genome shotgun (WGS) entry which is preliminary data.</text>
</comment>
<protein>
    <recommendedName>
        <fullName evidence="2">WxL domain-containing protein</fullName>
    </recommendedName>
</protein>
<dbReference type="InterPro" id="IPR027994">
    <property type="entry name" value="WxL_dom"/>
</dbReference>
<feature type="chain" id="PRO_5004366480" description="WxL domain-containing protein" evidence="1">
    <location>
        <begin position="29"/>
        <end position="240"/>
    </location>
</feature>
<evidence type="ECO:0000313" key="6">
    <source>
        <dbReference type="Proteomes" id="UP000014160"/>
    </source>
</evidence>
<proteinExistence type="predicted"/>
<dbReference type="HOGENOM" id="CLU_1072573_0_0_9"/>
<reference evidence="3 5" key="1">
    <citation type="submission" date="2013-02" db="EMBL/GenBank/DDBJ databases">
        <title>The Genome Sequence of Enterococcus gilvus ATCC BAA-350.</title>
        <authorList>
            <consortium name="The Broad Institute Genome Sequencing Platform"/>
            <consortium name="The Broad Institute Genome Sequencing Center for Infectious Disease"/>
            <person name="Earl A.M."/>
            <person name="Gilmore M.S."/>
            <person name="Lebreton F."/>
            <person name="Walker B."/>
            <person name="Young S.K."/>
            <person name="Zeng Q."/>
            <person name="Gargeya S."/>
            <person name="Fitzgerald M."/>
            <person name="Haas B."/>
            <person name="Abouelleil A."/>
            <person name="Alvarado L."/>
            <person name="Arachchi H.M."/>
            <person name="Berlin A.M."/>
            <person name="Chapman S.B."/>
            <person name="Dewar J."/>
            <person name="Goldberg J."/>
            <person name="Griggs A."/>
            <person name="Gujja S."/>
            <person name="Hansen M."/>
            <person name="Howarth C."/>
            <person name="Imamovic A."/>
            <person name="Larimer J."/>
            <person name="McCowan C."/>
            <person name="Murphy C."/>
            <person name="Neiman D."/>
            <person name="Pearson M."/>
            <person name="Priest M."/>
            <person name="Roberts A."/>
            <person name="Saif S."/>
            <person name="Shea T."/>
            <person name="Sisk P."/>
            <person name="Sykes S."/>
            <person name="Wortman J."/>
            <person name="Nusbaum C."/>
            <person name="Birren B."/>
        </authorList>
    </citation>
    <scope>NUCLEOTIDE SEQUENCE [LARGE SCALE GENOMIC DNA]</scope>
    <source>
        <strain evidence="3 5">ATCC BAA-350</strain>
    </source>
</reference>
<dbReference type="EMBL" id="ASWH01000001">
    <property type="protein sequence ID" value="EOW80785.1"/>
    <property type="molecule type" value="Genomic_DNA"/>
</dbReference>
<organism evidence="3 5">
    <name type="scientific">Enterococcus gilvus ATCC BAA-350</name>
    <dbReference type="NCBI Taxonomy" id="1158614"/>
    <lineage>
        <taxon>Bacteria</taxon>
        <taxon>Bacillati</taxon>
        <taxon>Bacillota</taxon>
        <taxon>Bacilli</taxon>
        <taxon>Lactobacillales</taxon>
        <taxon>Enterococcaceae</taxon>
        <taxon>Enterococcus</taxon>
    </lineage>
</organism>
<name>R2V892_9ENTE</name>